<evidence type="ECO:0000313" key="2">
    <source>
        <dbReference type="EMBL" id="KAF7261633.1"/>
    </source>
</evidence>
<organism evidence="2 3">
    <name type="scientific">Paragonimus skrjabini miyazakii</name>
    <dbReference type="NCBI Taxonomy" id="59628"/>
    <lineage>
        <taxon>Eukaryota</taxon>
        <taxon>Metazoa</taxon>
        <taxon>Spiralia</taxon>
        <taxon>Lophotrochozoa</taxon>
        <taxon>Platyhelminthes</taxon>
        <taxon>Trematoda</taxon>
        <taxon>Digenea</taxon>
        <taxon>Plagiorchiida</taxon>
        <taxon>Troglotremata</taxon>
        <taxon>Troglotrematidae</taxon>
        <taxon>Paragonimus</taxon>
    </lineage>
</organism>
<dbReference type="Pfam" id="PF14529">
    <property type="entry name" value="Exo_endo_phos_2"/>
    <property type="match status" value="1"/>
</dbReference>
<proteinExistence type="predicted"/>
<reference evidence="2" key="1">
    <citation type="submission" date="2019-07" db="EMBL/GenBank/DDBJ databases">
        <title>Annotation for the trematode Paragonimus miyazaki's.</title>
        <authorList>
            <person name="Choi Y.-J."/>
        </authorList>
    </citation>
    <scope>NUCLEOTIDE SEQUENCE</scope>
    <source>
        <strain evidence="2">Japan</strain>
    </source>
</reference>
<name>A0A8S9Z896_9TREM</name>
<dbReference type="Proteomes" id="UP000822476">
    <property type="component" value="Unassembled WGS sequence"/>
</dbReference>
<dbReference type="AlphaFoldDB" id="A0A8S9Z896"/>
<gene>
    <name evidence="2" type="ORF">EG68_00812</name>
</gene>
<dbReference type="EMBL" id="JTDE01000310">
    <property type="protein sequence ID" value="KAF7261633.1"/>
    <property type="molecule type" value="Genomic_DNA"/>
</dbReference>
<evidence type="ECO:0000313" key="3">
    <source>
        <dbReference type="Proteomes" id="UP000822476"/>
    </source>
</evidence>
<sequence length="127" mass="14176">MRASDSSCLTAGIIYKTPTTNTDWNERMHTAVRRAATIRVRVLIYGDFNFLNITFTTGQSSGPDAAEFYNLVLEDNLTGKRNQHIICQERHKSSRLDLVLTNEPFIVDLVGIGILLGSCNDPLSPYV</sequence>
<evidence type="ECO:0000259" key="1">
    <source>
        <dbReference type="Pfam" id="PF14529"/>
    </source>
</evidence>
<comment type="caution">
    <text evidence="2">The sequence shown here is derived from an EMBL/GenBank/DDBJ whole genome shotgun (WGS) entry which is preliminary data.</text>
</comment>
<dbReference type="GO" id="GO:0003824">
    <property type="term" value="F:catalytic activity"/>
    <property type="evidence" value="ECO:0007669"/>
    <property type="project" value="InterPro"/>
</dbReference>
<accession>A0A8S9Z896</accession>
<feature type="domain" description="Endonuclease/exonuclease/phosphatase" evidence="1">
    <location>
        <begin position="15"/>
        <end position="106"/>
    </location>
</feature>
<keyword evidence="3" id="KW-1185">Reference proteome</keyword>
<protein>
    <recommendedName>
        <fullName evidence="1">Endonuclease/exonuclease/phosphatase domain-containing protein</fullName>
    </recommendedName>
</protein>
<dbReference type="InterPro" id="IPR005135">
    <property type="entry name" value="Endo/exonuclease/phosphatase"/>
</dbReference>
<dbReference type="OrthoDB" id="3365224at2759"/>